<evidence type="ECO:0000256" key="6">
    <source>
        <dbReference type="ARBA" id="ARBA00022692"/>
    </source>
</evidence>
<feature type="transmembrane region" description="Helical" evidence="10">
    <location>
        <begin position="96"/>
        <end position="117"/>
    </location>
</feature>
<dbReference type="Pfam" id="PF01554">
    <property type="entry name" value="MatE"/>
    <property type="match status" value="2"/>
</dbReference>
<evidence type="ECO:0000256" key="10">
    <source>
        <dbReference type="SAM" id="Phobius"/>
    </source>
</evidence>
<feature type="transmembrane region" description="Helical" evidence="10">
    <location>
        <begin position="396"/>
        <end position="416"/>
    </location>
</feature>
<dbReference type="InterPro" id="IPR002528">
    <property type="entry name" value="MATE_fam"/>
</dbReference>
<comment type="similarity">
    <text evidence="2">Belongs to the multi antimicrobial extrusion (MATE) (TC 2.A.66.1) family. MepA subfamily.</text>
</comment>
<gene>
    <name evidence="11" type="ORF">GSF08_07730</name>
</gene>
<sequence length="460" mass="49921">MDQKNERLLNQSVGKLLFSLSLPAIAAQLVNLLYNIVDRMYIGRIEGIGTQALTGVGVAFPIIMLISAFAALIGMGGAPLASIQMGAKNKEQAEKILGNCFSMILIISIILTAVFLIGREPILMAFGASESTITYAVQYLEIYLIGTIFVQIALGLNNFINAQGFAKIGMYTVVIGAIINIVLDPVFIFIFHMGVRGAALATILSQAVSAIWVMKFLTGNKGMIHIRRSGMKMDVRLIGNIIALGISPFIMQSTECLVSIVFNTQLKALGGDLYVGAMVIMSSIMQFVMMPLMGLTQGAQPIVGFNYGAKQYQRVKDTVRLTLKVAVGYTAVMWAICVFAPSLLSMLFTGDMKLQELTDQCMRIYFFGTIFFGAQIVCQNAFVALGQAKISMCMALLRKIVVLIPLIYLIPAVTGLGVDGIFIAQPIADFTATFCTVLAFAIISRRILQHPQPETASEQV</sequence>
<dbReference type="PANTHER" id="PTHR43823:SF3">
    <property type="entry name" value="MULTIDRUG EXPORT PROTEIN MEPA"/>
    <property type="match status" value="1"/>
</dbReference>
<keyword evidence="5" id="KW-1003">Cell membrane</keyword>
<dbReference type="GO" id="GO:0042910">
    <property type="term" value="F:xenobiotic transmembrane transporter activity"/>
    <property type="evidence" value="ECO:0007669"/>
    <property type="project" value="InterPro"/>
</dbReference>
<keyword evidence="12" id="KW-1185">Reference proteome</keyword>
<dbReference type="GO" id="GO:0046677">
    <property type="term" value="P:response to antibiotic"/>
    <property type="evidence" value="ECO:0007669"/>
    <property type="project" value="UniProtKB-KW"/>
</dbReference>
<evidence type="ECO:0000256" key="2">
    <source>
        <dbReference type="ARBA" id="ARBA00008417"/>
    </source>
</evidence>
<feature type="transmembrane region" description="Helical" evidence="10">
    <location>
        <begin position="364"/>
        <end position="384"/>
    </location>
</feature>
<protein>
    <recommendedName>
        <fullName evidence="3">Multidrug export protein MepA</fullName>
    </recommendedName>
</protein>
<dbReference type="EMBL" id="WUUQ01000002">
    <property type="protein sequence ID" value="MXQ73828.1"/>
    <property type="molecule type" value="Genomic_DNA"/>
</dbReference>
<dbReference type="GO" id="GO:0005886">
    <property type="term" value="C:plasma membrane"/>
    <property type="evidence" value="ECO:0007669"/>
    <property type="project" value="UniProtKB-SubCell"/>
</dbReference>
<dbReference type="PIRSF" id="PIRSF006603">
    <property type="entry name" value="DinF"/>
    <property type="match status" value="1"/>
</dbReference>
<proteinExistence type="inferred from homology"/>
<evidence type="ECO:0000256" key="1">
    <source>
        <dbReference type="ARBA" id="ARBA00004651"/>
    </source>
</evidence>
<evidence type="ECO:0000256" key="4">
    <source>
        <dbReference type="ARBA" id="ARBA00022448"/>
    </source>
</evidence>
<dbReference type="InterPro" id="IPR051327">
    <property type="entry name" value="MATE_MepA_subfamily"/>
</dbReference>
<dbReference type="CDD" id="cd13143">
    <property type="entry name" value="MATE_MepA_like"/>
    <property type="match status" value="1"/>
</dbReference>
<evidence type="ECO:0000313" key="11">
    <source>
        <dbReference type="EMBL" id="MXQ73828.1"/>
    </source>
</evidence>
<dbReference type="AlphaFoldDB" id="A0A6N8U6L0"/>
<comment type="caution">
    <text evidence="11">The sequence shown here is derived from an EMBL/GenBank/DDBJ whole genome shotgun (WGS) entry which is preliminary data.</text>
</comment>
<feature type="transmembrane region" description="Helical" evidence="10">
    <location>
        <begin position="137"/>
        <end position="156"/>
    </location>
</feature>
<evidence type="ECO:0000256" key="8">
    <source>
        <dbReference type="ARBA" id="ARBA00023136"/>
    </source>
</evidence>
<feature type="transmembrane region" description="Helical" evidence="10">
    <location>
        <begin position="168"/>
        <end position="191"/>
    </location>
</feature>
<feature type="transmembrane region" description="Helical" evidence="10">
    <location>
        <begin position="274"/>
        <end position="295"/>
    </location>
</feature>
<organism evidence="11 12">
    <name type="scientific">Copranaerobaculum intestinale</name>
    <dbReference type="NCBI Taxonomy" id="2692629"/>
    <lineage>
        <taxon>Bacteria</taxon>
        <taxon>Bacillati</taxon>
        <taxon>Bacillota</taxon>
        <taxon>Erysipelotrichia</taxon>
        <taxon>Erysipelotrichales</taxon>
        <taxon>Erysipelotrichaceae</taxon>
        <taxon>Copranaerobaculum</taxon>
    </lineage>
</organism>
<name>A0A6N8U6L0_9FIRM</name>
<evidence type="ECO:0000256" key="3">
    <source>
        <dbReference type="ARBA" id="ARBA00022106"/>
    </source>
</evidence>
<reference evidence="11 12" key="1">
    <citation type="submission" date="2019-12" db="EMBL/GenBank/DDBJ databases">
        <authorList>
            <person name="Yang R."/>
        </authorList>
    </citation>
    <scope>NUCLEOTIDE SEQUENCE [LARGE SCALE GENOMIC DNA]</scope>
    <source>
        <strain evidence="11 12">DONG20-135</strain>
    </source>
</reference>
<keyword evidence="6 10" id="KW-0812">Transmembrane</keyword>
<evidence type="ECO:0000256" key="9">
    <source>
        <dbReference type="ARBA" id="ARBA00023251"/>
    </source>
</evidence>
<feature type="transmembrane region" description="Helical" evidence="10">
    <location>
        <begin position="237"/>
        <end position="262"/>
    </location>
</feature>
<feature type="transmembrane region" description="Helical" evidence="10">
    <location>
        <begin position="197"/>
        <end position="217"/>
    </location>
</feature>
<evidence type="ECO:0000256" key="5">
    <source>
        <dbReference type="ARBA" id="ARBA00022475"/>
    </source>
</evidence>
<evidence type="ECO:0000256" key="7">
    <source>
        <dbReference type="ARBA" id="ARBA00022989"/>
    </source>
</evidence>
<dbReference type="PANTHER" id="PTHR43823">
    <property type="entry name" value="SPORULATION PROTEIN YKVU"/>
    <property type="match status" value="1"/>
</dbReference>
<feature type="transmembrane region" description="Helical" evidence="10">
    <location>
        <begin position="321"/>
        <end position="344"/>
    </location>
</feature>
<dbReference type="RefSeq" id="WP_160625234.1">
    <property type="nucleotide sequence ID" value="NZ_WUUQ01000002.1"/>
</dbReference>
<accession>A0A6N8U6L0</accession>
<dbReference type="GO" id="GO:0015297">
    <property type="term" value="F:antiporter activity"/>
    <property type="evidence" value="ECO:0007669"/>
    <property type="project" value="InterPro"/>
</dbReference>
<feature type="transmembrane region" description="Helical" evidence="10">
    <location>
        <begin position="54"/>
        <end position="75"/>
    </location>
</feature>
<feature type="transmembrane region" description="Helical" evidence="10">
    <location>
        <begin position="12"/>
        <end position="34"/>
    </location>
</feature>
<keyword evidence="7 10" id="KW-1133">Transmembrane helix</keyword>
<evidence type="ECO:0000313" key="12">
    <source>
        <dbReference type="Proteomes" id="UP000434036"/>
    </source>
</evidence>
<reference evidence="11 12" key="2">
    <citation type="submission" date="2020-01" db="EMBL/GenBank/DDBJ databases">
        <title>Clostridiaceae sp. nov. isolated from the gut of human by culturomics.</title>
        <authorList>
            <person name="Chang Y."/>
        </authorList>
    </citation>
    <scope>NUCLEOTIDE SEQUENCE [LARGE SCALE GENOMIC DNA]</scope>
    <source>
        <strain evidence="11 12">DONG20-135</strain>
    </source>
</reference>
<keyword evidence="4" id="KW-0813">Transport</keyword>
<dbReference type="NCBIfam" id="TIGR00797">
    <property type="entry name" value="matE"/>
    <property type="match status" value="1"/>
</dbReference>
<comment type="subcellular location">
    <subcellularLocation>
        <location evidence="1">Cell membrane</location>
        <topology evidence="1">Multi-pass membrane protein</topology>
    </subcellularLocation>
</comment>
<keyword evidence="8 10" id="KW-0472">Membrane</keyword>
<dbReference type="Proteomes" id="UP000434036">
    <property type="component" value="Unassembled WGS sequence"/>
</dbReference>
<dbReference type="InterPro" id="IPR045070">
    <property type="entry name" value="MATE_MepA-like"/>
</dbReference>
<feature type="transmembrane region" description="Helical" evidence="10">
    <location>
        <begin position="422"/>
        <end position="443"/>
    </location>
</feature>
<dbReference type="InterPro" id="IPR048279">
    <property type="entry name" value="MdtK-like"/>
</dbReference>
<keyword evidence="9" id="KW-0046">Antibiotic resistance</keyword>